<evidence type="ECO:0000313" key="2">
    <source>
        <dbReference type="Proteomes" id="UP000199515"/>
    </source>
</evidence>
<dbReference type="OrthoDB" id="9798220at2"/>
<sequence length="155" mass="16810">MTRPVGERIEELLSGLRSGPAREQAEEIVRLLMGLYGDGLTRLLAILRERDPTLIDALVRDELLEDLLLLHDLHPLDADARIRALVERVAGVGYDGIGPDGVVRLRVDLDGCPATTVPVRKRLEAAIRDAAPEVTAVEFTGRPSGLLHIGMGPPS</sequence>
<keyword evidence="2" id="KW-1185">Reference proteome</keyword>
<evidence type="ECO:0000313" key="1">
    <source>
        <dbReference type="EMBL" id="SDW48233.1"/>
    </source>
</evidence>
<evidence type="ECO:0008006" key="3">
    <source>
        <dbReference type="Google" id="ProtNLM"/>
    </source>
</evidence>
<proteinExistence type="predicted"/>
<organism evidence="1 2">
    <name type="scientific">Amycolatopsis xylanica</name>
    <dbReference type="NCBI Taxonomy" id="589385"/>
    <lineage>
        <taxon>Bacteria</taxon>
        <taxon>Bacillati</taxon>
        <taxon>Actinomycetota</taxon>
        <taxon>Actinomycetes</taxon>
        <taxon>Pseudonocardiales</taxon>
        <taxon>Pseudonocardiaceae</taxon>
        <taxon>Amycolatopsis</taxon>
    </lineage>
</organism>
<dbReference type="Proteomes" id="UP000199515">
    <property type="component" value="Unassembled WGS sequence"/>
</dbReference>
<name>A0A1H2TWE1_9PSEU</name>
<reference evidence="1 2" key="1">
    <citation type="submission" date="2016-10" db="EMBL/GenBank/DDBJ databases">
        <authorList>
            <person name="de Groot N.N."/>
        </authorList>
    </citation>
    <scope>NUCLEOTIDE SEQUENCE [LARGE SCALE GENOMIC DNA]</scope>
    <source>
        <strain evidence="1 2">CPCC 202699</strain>
    </source>
</reference>
<dbReference type="EMBL" id="FNON01000001">
    <property type="protein sequence ID" value="SDW48233.1"/>
    <property type="molecule type" value="Genomic_DNA"/>
</dbReference>
<dbReference type="AlphaFoldDB" id="A0A1H2TWE1"/>
<protein>
    <recommendedName>
        <fullName evidence="3">NifU family protein</fullName>
    </recommendedName>
</protein>
<gene>
    <name evidence="1" type="ORF">SAMN05421504_101709</name>
</gene>
<dbReference type="RefSeq" id="WP_091287851.1">
    <property type="nucleotide sequence ID" value="NZ_FNON01000001.1"/>
</dbReference>
<accession>A0A1H2TWE1</accession>
<dbReference type="STRING" id="589385.SAMN05421504_101709"/>